<protein>
    <submittedName>
        <fullName evidence="1">Uncharacterized protein</fullName>
    </submittedName>
</protein>
<organism evidence="1 2">
    <name type="scientific">Sphingobacterium yanglingense</name>
    <dbReference type="NCBI Taxonomy" id="1437280"/>
    <lineage>
        <taxon>Bacteria</taxon>
        <taxon>Pseudomonadati</taxon>
        <taxon>Bacteroidota</taxon>
        <taxon>Sphingobacteriia</taxon>
        <taxon>Sphingobacteriales</taxon>
        <taxon>Sphingobacteriaceae</taxon>
        <taxon>Sphingobacterium</taxon>
    </lineage>
</organism>
<name>A0A4R6WAL5_9SPHI</name>
<proteinExistence type="predicted"/>
<accession>A0A4R6WAL5</accession>
<dbReference type="AlphaFoldDB" id="A0A4R6WAL5"/>
<comment type="caution">
    <text evidence="1">The sequence shown here is derived from an EMBL/GenBank/DDBJ whole genome shotgun (WGS) entry which is preliminary data.</text>
</comment>
<gene>
    <name evidence="1" type="ORF">CLV99_2975</name>
</gene>
<dbReference type="EMBL" id="SNYV01000015">
    <property type="protein sequence ID" value="TDQ76388.1"/>
    <property type="molecule type" value="Genomic_DNA"/>
</dbReference>
<keyword evidence="2" id="KW-1185">Reference proteome</keyword>
<evidence type="ECO:0000313" key="2">
    <source>
        <dbReference type="Proteomes" id="UP000295292"/>
    </source>
</evidence>
<dbReference type="Proteomes" id="UP000295292">
    <property type="component" value="Unassembled WGS sequence"/>
</dbReference>
<evidence type="ECO:0000313" key="1">
    <source>
        <dbReference type="EMBL" id="TDQ76388.1"/>
    </source>
</evidence>
<sequence length="47" mass="5644">MQQITLYLKCLNGIHILQKFTFLLNRFNKNCRRSELLGVQLLVVFYL</sequence>
<reference evidence="1 2" key="1">
    <citation type="submission" date="2019-03" db="EMBL/GenBank/DDBJ databases">
        <title>Genomic Encyclopedia of Archaeal and Bacterial Type Strains, Phase II (KMG-II): from individual species to whole genera.</title>
        <authorList>
            <person name="Goeker M."/>
        </authorList>
    </citation>
    <scope>NUCLEOTIDE SEQUENCE [LARGE SCALE GENOMIC DNA]</scope>
    <source>
        <strain evidence="1 2">DSM 28353</strain>
    </source>
</reference>